<dbReference type="Proteomes" id="UP000321424">
    <property type="component" value="Unassembled WGS sequence"/>
</dbReference>
<evidence type="ECO:0008006" key="4">
    <source>
        <dbReference type="Google" id="ProtNLM"/>
    </source>
</evidence>
<organism evidence="2 3">
    <name type="scientific">Nocardia ninae NBRC 108245</name>
    <dbReference type="NCBI Taxonomy" id="1210091"/>
    <lineage>
        <taxon>Bacteria</taxon>
        <taxon>Bacillati</taxon>
        <taxon>Actinomycetota</taxon>
        <taxon>Actinomycetes</taxon>
        <taxon>Mycobacteriales</taxon>
        <taxon>Nocardiaceae</taxon>
        <taxon>Nocardia</taxon>
    </lineage>
</organism>
<name>A0A511MM73_9NOCA</name>
<proteinExistence type="predicted"/>
<accession>A0A511MM73</accession>
<protein>
    <recommendedName>
        <fullName evidence="4">Tyr recombinase domain-containing protein</fullName>
    </recommendedName>
</protein>
<evidence type="ECO:0000313" key="3">
    <source>
        <dbReference type="Proteomes" id="UP000321424"/>
    </source>
</evidence>
<keyword evidence="3" id="KW-1185">Reference proteome</keyword>
<sequence>MDRTRRTLPKTTGAGVVCARATAVGSGNYLISINLLTSVRRFYLDLAAWAATDPARWAAWVAPCPTSPAETSAKKLERRRKERMDQRTRERLPVWPQLVRLAEHRMRDAQALVAAAVAAPAGASFEFGERVYTRSKPWTEACTETIPHISDSDGRRIRLHELENRAFWAWASVEVLRHTGARIEEMLEISHHSIIQYRLPGTGEIVPLLHIAPSKSDEARLLVVGPELADVLATIVSRVRDRDGRVPLVPFYDLADRT</sequence>
<dbReference type="EMBL" id="BJXA01000044">
    <property type="protein sequence ID" value="GEM40996.1"/>
    <property type="molecule type" value="Genomic_DNA"/>
</dbReference>
<feature type="region of interest" description="Disordered" evidence="1">
    <location>
        <begin position="68"/>
        <end position="87"/>
    </location>
</feature>
<dbReference type="RefSeq" id="WP_246181110.1">
    <property type="nucleotide sequence ID" value="NZ_BJXA01000044.1"/>
</dbReference>
<comment type="caution">
    <text evidence="2">The sequence shown here is derived from an EMBL/GenBank/DDBJ whole genome shotgun (WGS) entry which is preliminary data.</text>
</comment>
<evidence type="ECO:0000313" key="2">
    <source>
        <dbReference type="EMBL" id="GEM40996.1"/>
    </source>
</evidence>
<gene>
    <name evidence="2" type="ORF">NN4_55150</name>
</gene>
<reference evidence="2 3" key="1">
    <citation type="submission" date="2019-07" db="EMBL/GenBank/DDBJ databases">
        <title>Whole genome shotgun sequence of Nocardia ninae NBRC 108245.</title>
        <authorList>
            <person name="Hosoyama A."/>
            <person name="Uohara A."/>
            <person name="Ohji S."/>
            <person name="Ichikawa N."/>
        </authorList>
    </citation>
    <scope>NUCLEOTIDE SEQUENCE [LARGE SCALE GENOMIC DNA]</scope>
    <source>
        <strain evidence="2 3">NBRC 108245</strain>
    </source>
</reference>
<dbReference type="AlphaFoldDB" id="A0A511MM73"/>
<evidence type="ECO:0000256" key="1">
    <source>
        <dbReference type="SAM" id="MobiDB-lite"/>
    </source>
</evidence>